<dbReference type="PIRSF" id="PIRSF004911">
    <property type="entry name" value="DUF160"/>
    <property type="match status" value="1"/>
</dbReference>
<evidence type="ECO:0000313" key="18">
    <source>
        <dbReference type="Proteomes" id="UP000521199"/>
    </source>
</evidence>
<dbReference type="PANTHER" id="PTHR30538:SF1">
    <property type="entry name" value="L-LYSINE 2,3-AMINOMUTASE"/>
    <property type="match status" value="1"/>
</dbReference>
<dbReference type="SUPFAM" id="SSF102114">
    <property type="entry name" value="Radical SAM enzymes"/>
    <property type="match status" value="1"/>
</dbReference>
<evidence type="ECO:0000256" key="1">
    <source>
        <dbReference type="ARBA" id="ARBA00001352"/>
    </source>
</evidence>
<dbReference type="NCBIfam" id="TIGR03821">
    <property type="entry name" value="EFP_modif_epmB"/>
    <property type="match status" value="1"/>
</dbReference>
<accession>A0A7W8D2P7</accession>
<feature type="modified residue" description="N6-(pyridoxal phosphate)lysine" evidence="15">
    <location>
        <position position="329"/>
    </location>
</feature>
<keyword evidence="12" id="KW-0413">Isomerase</keyword>
<evidence type="ECO:0000256" key="8">
    <source>
        <dbReference type="ARBA" id="ARBA00022723"/>
    </source>
</evidence>
<dbReference type="GO" id="GO:0046872">
    <property type="term" value="F:metal ion binding"/>
    <property type="evidence" value="ECO:0007669"/>
    <property type="project" value="UniProtKB-KW"/>
</dbReference>
<dbReference type="CDD" id="cd01335">
    <property type="entry name" value="Radical_SAM"/>
    <property type="match status" value="1"/>
</dbReference>
<dbReference type="SFLD" id="SFLDS00029">
    <property type="entry name" value="Radical_SAM"/>
    <property type="match status" value="1"/>
</dbReference>
<keyword evidence="11 14" id="KW-0411">Iron-sulfur</keyword>
<dbReference type="InterPro" id="IPR013785">
    <property type="entry name" value="Aldolase_TIM"/>
</dbReference>
<evidence type="ECO:0000256" key="5">
    <source>
        <dbReference type="ARBA" id="ARBA00022363"/>
    </source>
</evidence>
<evidence type="ECO:0000256" key="11">
    <source>
        <dbReference type="ARBA" id="ARBA00023014"/>
    </source>
</evidence>
<comment type="similarity">
    <text evidence="4">Belongs to the radical SAM superfamily. KamA family.</text>
</comment>
<organism evidence="17 18">
    <name type="scientific">Chiayiivirga flava</name>
    <dbReference type="NCBI Taxonomy" id="659595"/>
    <lineage>
        <taxon>Bacteria</taxon>
        <taxon>Pseudomonadati</taxon>
        <taxon>Pseudomonadota</taxon>
        <taxon>Gammaproteobacteria</taxon>
        <taxon>Lysobacterales</taxon>
        <taxon>Lysobacteraceae</taxon>
        <taxon>Chiayiivirga</taxon>
    </lineage>
</organism>
<evidence type="ECO:0000259" key="16">
    <source>
        <dbReference type="PROSITE" id="PS51918"/>
    </source>
</evidence>
<dbReference type="Gene3D" id="3.20.20.70">
    <property type="entry name" value="Aldolase class I"/>
    <property type="match status" value="1"/>
</dbReference>
<keyword evidence="7" id="KW-0949">S-adenosyl-L-methionine</keyword>
<dbReference type="PANTHER" id="PTHR30538">
    <property type="entry name" value="LYSINE 2,3-AMINOMUTASE-RELATED"/>
    <property type="match status" value="1"/>
</dbReference>
<dbReference type="EMBL" id="JACHHP010000001">
    <property type="protein sequence ID" value="MBB5206816.1"/>
    <property type="molecule type" value="Genomic_DNA"/>
</dbReference>
<evidence type="ECO:0000256" key="6">
    <source>
        <dbReference type="ARBA" id="ARBA00022485"/>
    </source>
</evidence>
<gene>
    <name evidence="17" type="ORF">HNQ52_000332</name>
</gene>
<dbReference type="PROSITE" id="PS51918">
    <property type="entry name" value="RADICAL_SAM"/>
    <property type="match status" value="1"/>
</dbReference>
<comment type="cofactor">
    <cofactor evidence="2 15">
        <name>pyridoxal 5'-phosphate</name>
        <dbReference type="ChEBI" id="CHEBI:597326"/>
    </cofactor>
</comment>
<evidence type="ECO:0000256" key="10">
    <source>
        <dbReference type="ARBA" id="ARBA00023004"/>
    </source>
</evidence>
<comment type="cofactor">
    <cofactor evidence="3">
        <name>[4Fe-4S] cluster</name>
        <dbReference type="ChEBI" id="CHEBI:49883"/>
    </cofactor>
</comment>
<evidence type="ECO:0000256" key="9">
    <source>
        <dbReference type="ARBA" id="ARBA00022898"/>
    </source>
</evidence>
<dbReference type="SFLD" id="SFLDG01070">
    <property type="entry name" value="PLP-dependent"/>
    <property type="match status" value="1"/>
</dbReference>
<sequence length="332" mass="36294">MIPASLHSAQPADWRAAWRDAVTDPAELLRLLDLPQLAARLAAAGGFPLRVPRGFVARMRRGDAADPLLRQVLPLDDEDRIVPGFGLDAVGDLAARGARGVLHKYHGRALLVATGACAIHCRYCFRRHFPYGEEAAAANGWQSALDYMRGDPSIDEVLLSGGDPLSLSTPKLADLTDALRTVPHLRRLRIHTRLPVVLPERIDAALLDWFGALPWPVVLVIHANHANELDDSVAAALAALARRGVRLYNQAVLLRGVNDDEDALVDLSTRLFELGVQPYYLHQLDRVAGTAHFEVDDVRALALVERVRARLPGYLVPQLVREVPGAASKTPI</sequence>
<dbReference type="GO" id="GO:0051539">
    <property type="term" value="F:4 iron, 4 sulfur cluster binding"/>
    <property type="evidence" value="ECO:0007669"/>
    <property type="project" value="UniProtKB-KW"/>
</dbReference>
<keyword evidence="8 14" id="KW-0479">Metal-binding</keyword>
<keyword evidence="10" id="KW-0408">Iron</keyword>
<dbReference type="AlphaFoldDB" id="A0A7W8D2P7"/>
<comment type="caution">
    <text evidence="17">The sequence shown here is derived from an EMBL/GenBank/DDBJ whole genome shotgun (WGS) entry which is preliminary data.</text>
</comment>
<feature type="binding site" evidence="14">
    <location>
        <position position="124"/>
    </location>
    <ligand>
        <name>[4Fe-4S] cluster</name>
        <dbReference type="ChEBI" id="CHEBI:49883"/>
        <note>4Fe-4S-S-AdoMet</note>
    </ligand>
</feature>
<feature type="binding site" evidence="14">
    <location>
        <position position="121"/>
    </location>
    <ligand>
        <name>[4Fe-4S] cluster</name>
        <dbReference type="ChEBI" id="CHEBI:49883"/>
        <note>4Fe-4S-S-AdoMet</note>
    </ligand>
</feature>
<keyword evidence="6 14" id="KW-0004">4Fe-4S</keyword>
<dbReference type="InterPro" id="IPR022462">
    <property type="entry name" value="EpmB"/>
</dbReference>
<evidence type="ECO:0000256" key="2">
    <source>
        <dbReference type="ARBA" id="ARBA00001933"/>
    </source>
</evidence>
<comment type="catalytic activity">
    <reaction evidence="1">
        <text>L-lysine = D-beta-lysine</text>
        <dbReference type="Rhea" id="RHEA:44148"/>
        <dbReference type="ChEBI" id="CHEBI:32551"/>
        <dbReference type="ChEBI" id="CHEBI:84138"/>
    </reaction>
</comment>
<keyword evidence="9 15" id="KW-0663">Pyridoxal phosphate</keyword>
<evidence type="ECO:0000256" key="4">
    <source>
        <dbReference type="ARBA" id="ARBA00008703"/>
    </source>
</evidence>
<reference evidence="17 18" key="1">
    <citation type="submission" date="2020-08" db="EMBL/GenBank/DDBJ databases">
        <title>Genomic Encyclopedia of Type Strains, Phase IV (KMG-IV): sequencing the most valuable type-strain genomes for metagenomic binning, comparative biology and taxonomic classification.</title>
        <authorList>
            <person name="Goeker M."/>
        </authorList>
    </citation>
    <scope>NUCLEOTIDE SEQUENCE [LARGE SCALE GENOMIC DNA]</scope>
    <source>
        <strain evidence="17 18">DSM 24163</strain>
    </source>
</reference>
<evidence type="ECO:0000256" key="3">
    <source>
        <dbReference type="ARBA" id="ARBA00001966"/>
    </source>
</evidence>
<feature type="binding site" evidence="14">
    <location>
        <position position="117"/>
    </location>
    <ligand>
        <name>[4Fe-4S] cluster</name>
        <dbReference type="ChEBI" id="CHEBI:49883"/>
        <note>4Fe-4S-S-AdoMet</note>
    </ligand>
</feature>
<dbReference type="InterPro" id="IPR007197">
    <property type="entry name" value="rSAM"/>
</dbReference>
<name>A0A7W8D2P7_9GAMM</name>
<evidence type="ECO:0000256" key="15">
    <source>
        <dbReference type="PIRSR" id="PIRSR603739-50"/>
    </source>
</evidence>
<evidence type="ECO:0000256" key="13">
    <source>
        <dbReference type="ARBA" id="ARBA00030756"/>
    </source>
</evidence>
<keyword evidence="18" id="KW-1185">Reference proteome</keyword>
<dbReference type="SFLD" id="SFLDF00314">
    <property type="entry name" value="L-lysine_2_3-aminomutase_(yjeK"/>
    <property type="match status" value="1"/>
</dbReference>
<proteinExistence type="inferred from homology"/>
<evidence type="ECO:0000256" key="7">
    <source>
        <dbReference type="ARBA" id="ARBA00022691"/>
    </source>
</evidence>
<dbReference type="Pfam" id="PF13353">
    <property type="entry name" value="Fer4_12"/>
    <property type="match status" value="1"/>
</dbReference>
<dbReference type="Proteomes" id="UP000521199">
    <property type="component" value="Unassembled WGS sequence"/>
</dbReference>
<dbReference type="NCBIfam" id="TIGR00238">
    <property type="entry name" value="KamA family radical SAM protein"/>
    <property type="match status" value="1"/>
</dbReference>
<evidence type="ECO:0000256" key="14">
    <source>
        <dbReference type="PIRSR" id="PIRSR004911-1"/>
    </source>
</evidence>
<dbReference type="InterPro" id="IPR058240">
    <property type="entry name" value="rSAM_sf"/>
</dbReference>
<dbReference type="GO" id="GO:0016853">
    <property type="term" value="F:isomerase activity"/>
    <property type="evidence" value="ECO:0007669"/>
    <property type="project" value="UniProtKB-KW"/>
</dbReference>
<evidence type="ECO:0000313" key="17">
    <source>
        <dbReference type="EMBL" id="MBB5206816.1"/>
    </source>
</evidence>
<dbReference type="InterPro" id="IPR003739">
    <property type="entry name" value="Lys_aminomutase/Glu_NH3_mut"/>
</dbReference>
<evidence type="ECO:0000256" key="12">
    <source>
        <dbReference type="ARBA" id="ARBA00023235"/>
    </source>
</evidence>
<feature type="domain" description="Radical SAM core" evidence="16">
    <location>
        <begin position="103"/>
        <end position="326"/>
    </location>
</feature>
<protein>
    <recommendedName>
        <fullName evidence="5">L-lysine 2,3-aminomutase</fullName>
    </recommendedName>
    <alternativeName>
        <fullName evidence="13">EF-P post-translational modification enzyme B</fullName>
    </alternativeName>
</protein>